<organism evidence="1 2">
    <name type="scientific">Flavobacterium fructosi</name>
    <dbReference type="NCBI Taxonomy" id="3230416"/>
    <lineage>
        <taxon>Bacteria</taxon>
        <taxon>Pseudomonadati</taxon>
        <taxon>Bacteroidota</taxon>
        <taxon>Flavobacteriia</taxon>
        <taxon>Flavobacteriales</taxon>
        <taxon>Flavobacteriaceae</taxon>
        <taxon>Flavobacterium</taxon>
    </lineage>
</organism>
<keyword evidence="2" id="KW-1185">Reference proteome</keyword>
<name>A0ABW6HPI5_9FLAO</name>
<evidence type="ECO:0000313" key="2">
    <source>
        <dbReference type="Proteomes" id="UP001600039"/>
    </source>
</evidence>
<evidence type="ECO:0000313" key="1">
    <source>
        <dbReference type="EMBL" id="MFE3848971.1"/>
    </source>
</evidence>
<dbReference type="RefSeq" id="WP_379858724.1">
    <property type="nucleotide sequence ID" value="NZ_JBHZQA010000009.1"/>
</dbReference>
<dbReference type="Proteomes" id="UP001600039">
    <property type="component" value="Unassembled WGS sequence"/>
</dbReference>
<reference evidence="1 2" key="1">
    <citation type="submission" date="2024-06" db="EMBL/GenBank/DDBJ databases">
        <title>Flavobacterium spp. isolated from glacier.</title>
        <authorList>
            <person name="Han D."/>
        </authorList>
    </citation>
    <scope>NUCLEOTIDE SEQUENCE [LARGE SCALE GENOMIC DNA]</scope>
    <source>
        <strain evidence="1 2">LB3P45</strain>
    </source>
</reference>
<sequence length="93" mass="10537">MEKANDILLDSNNDLQVVAGDFVVGESLLQEVGIILQMSQGELKSDPFIGANLTTMVRGVQNNEKIKRHIETQMELDDKNYDEIKDFLKTNIR</sequence>
<proteinExistence type="predicted"/>
<protein>
    <submittedName>
        <fullName evidence="1">Uncharacterized protein</fullName>
    </submittedName>
</protein>
<dbReference type="EMBL" id="JBHZQA010000009">
    <property type="protein sequence ID" value="MFE3848971.1"/>
    <property type="molecule type" value="Genomic_DNA"/>
</dbReference>
<comment type="caution">
    <text evidence="1">The sequence shown here is derived from an EMBL/GenBank/DDBJ whole genome shotgun (WGS) entry which is preliminary data.</text>
</comment>
<accession>A0ABW6HPI5</accession>
<gene>
    <name evidence="1" type="ORF">ACFX5D_13445</name>
</gene>